<organism evidence="2 3">
    <name type="scientific">Plectosphaerella plurivora</name>
    <dbReference type="NCBI Taxonomy" id="936078"/>
    <lineage>
        <taxon>Eukaryota</taxon>
        <taxon>Fungi</taxon>
        <taxon>Dikarya</taxon>
        <taxon>Ascomycota</taxon>
        <taxon>Pezizomycotina</taxon>
        <taxon>Sordariomycetes</taxon>
        <taxon>Hypocreomycetidae</taxon>
        <taxon>Glomerellales</taxon>
        <taxon>Plectosphaerellaceae</taxon>
        <taxon>Plectosphaerella</taxon>
    </lineage>
</organism>
<name>A0A9P9AAM1_9PEZI</name>
<dbReference type="EMBL" id="JAGSXJ010000012">
    <property type="protein sequence ID" value="KAH6686723.1"/>
    <property type="molecule type" value="Genomic_DNA"/>
</dbReference>
<proteinExistence type="predicted"/>
<evidence type="ECO:0000313" key="3">
    <source>
        <dbReference type="Proteomes" id="UP000770015"/>
    </source>
</evidence>
<sequence length="659" mass="75264">MDLSNKDALGEPTSGNPTSTNSDLDSLEKRLRCRDFNLQETKAAIQGHQLPTDLGRLVTQHAVVRGIRYHPSFALGPAAVLRGVRPLFTRALNARAIMSNTIPEISAAADFPYCIWHPDLPSQETLQELAARYPEMRYQVGRTCAIAGHFDVYQNLDLLPEVAIAEEARESGNLDIYEHILKAPIKWRVFDDCNGIIHHSDPRPARLNGDTCIRSWLDLKQPVKAPFGLVDGEEGDPTSGDDADSEDELGFCLNEPFGFPGYNTPPYEVTEDKQLDVKSSRARSSFDSPDWEPASHITDERNWDGPREPLPELPDVVKKLLYEPLPEDLPTCNKDWLIRMAAYTGNVDRYTRLRRPWFVEDELRCLERGIYHNALFARWWATQITKDTSHIIRRAINARYIMSDDLSRFLGNDKLDQPFDLPYHIWHPDVARVETYWALAVHFPNMRHQVTRAAIYADYQGLFDLLMNGSSGEAGPSDLATRDLRKVVDVSEAYMRSCSNEPMYERIWRQDLPAASSQRVDDLFTVSNDMEPVKPDHYLYLEAHFSSNPHYKTTLLKKAADLELDITSPEAFPYMPRRERLECVGEAHKLRLAFTPESIRIAVDEGNFTCDARALESYVLMPEEWRPSPEEVSSFDKSSYYLLCYANWPRSVWAMTSSV</sequence>
<dbReference type="OrthoDB" id="4360026at2759"/>
<dbReference type="Proteomes" id="UP000770015">
    <property type="component" value="Unassembled WGS sequence"/>
</dbReference>
<feature type="compositionally biased region" description="Basic and acidic residues" evidence="1">
    <location>
        <begin position="297"/>
        <end position="309"/>
    </location>
</feature>
<comment type="caution">
    <text evidence="2">The sequence shown here is derived from an EMBL/GenBank/DDBJ whole genome shotgun (WGS) entry which is preliminary data.</text>
</comment>
<reference evidence="2" key="1">
    <citation type="journal article" date="2021" name="Nat. Commun.">
        <title>Genetic determinants of endophytism in the Arabidopsis root mycobiome.</title>
        <authorList>
            <person name="Mesny F."/>
            <person name="Miyauchi S."/>
            <person name="Thiergart T."/>
            <person name="Pickel B."/>
            <person name="Atanasova L."/>
            <person name="Karlsson M."/>
            <person name="Huettel B."/>
            <person name="Barry K.W."/>
            <person name="Haridas S."/>
            <person name="Chen C."/>
            <person name="Bauer D."/>
            <person name="Andreopoulos W."/>
            <person name="Pangilinan J."/>
            <person name="LaButti K."/>
            <person name="Riley R."/>
            <person name="Lipzen A."/>
            <person name="Clum A."/>
            <person name="Drula E."/>
            <person name="Henrissat B."/>
            <person name="Kohler A."/>
            <person name="Grigoriev I.V."/>
            <person name="Martin F.M."/>
            <person name="Hacquard S."/>
        </authorList>
    </citation>
    <scope>NUCLEOTIDE SEQUENCE</scope>
    <source>
        <strain evidence="2">MPI-SDFR-AT-0117</strain>
    </source>
</reference>
<accession>A0A9P9AAM1</accession>
<feature type="compositionally biased region" description="Acidic residues" evidence="1">
    <location>
        <begin position="231"/>
        <end position="247"/>
    </location>
</feature>
<dbReference type="AlphaFoldDB" id="A0A9P9AAM1"/>
<feature type="region of interest" description="Disordered" evidence="1">
    <location>
        <begin position="1"/>
        <end position="26"/>
    </location>
</feature>
<feature type="compositionally biased region" description="Polar residues" evidence="1">
    <location>
        <begin position="13"/>
        <end position="24"/>
    </location>
</feature>
<keyword evidence="3" id="KW-1185">Reference proteome</keyword>
<feature type="region of interest" description="Disordered" evidence="1">
    <location>
        <begin position="228"/>
        <end position="247"/>
    </location>
</feature>
<evidence type="ECO:0000313" key="2">
    <source>
        <dbReference type="EMBL" id="KAH6686723.1"/>
    </source>
</evidence>
<gene>
    <name evidence="2" type="ORF">F5X68DRAFT_11869</name>
</gene>
<evidence type="ECO:0000256" key="1">
    <source>
        <dbReference type="SAM" id="MobiDB-lite"/>
    </source>
</evidence>
<feature type="region of interest" description="Disordered" evidence="1">
    <location>
        <begin position="278"/>
        <end position="309"/>
    </location>
</feature>
<protein>
    <submittedName>
        <fullName evidence="2">Uncharacterized protein</fullName>
    </submittedName>
</protein>